<dbReference type="Pfam" id="PF06985">
    <property type="entry name" value="HET"/>
    <property type="match status" value="1"/>
</dbReference>
<keyword evidence="3" id="KW-1185">Reference proteome</keyword>
<evidence type="ECO:0000313" key="3">
    <source>
        <dbReference type="Proteomes" id="UP000054266"/>
    </source>
</evidence>
<dbReference type="PANTHER" id="PTHR39596:SF2">
    <property type="entry name" value="HET DOMAIN PROTEIN (AFU_ORTHOLOGUE AFUA_1G17550)-RELATED"/>
    <property type="match status" value="1"/>
</dbReference>
<dbReference type="HOGENOM" id="CLU_009388_3_0_1"/>
<dbReference type="InterPro" id="IPR010730">
    <property type="entry name" value="HET"/>
</dbReference>
<dbReference type="EMBL" id="KN846960">
    <property type="protein sequence ID" value="KIW65390.1"/>
    <property type="molecule type" value="Genomic_DNA"/>
</dbReference>
<gene>
    <name evidence="2" type="ORF">PV04_07653</name>
</gene>
<feature type="domain" description="Heterokaryon incompatibility" evidence="1">
    <location>
        <begin position="333"/>
        <end position="417"/>
    </location>
</feature>
<accession>A0A0D2FEV8</accession>
<dbReference type="STRING" id="5601.A0A0D2FEV8"/>
<evidence type="ECO:0000259" key="1">
    <source>
        <dbReference type="Pfam" id="PF06985"/>
    </source>
</evidence>
<evidence type="ECO:0000313" key="2">
    <source>
        <dbReference type="EMBL" id="KIW65390.1"/>
    </source>
</evidence>
<dbReference type="PANTHER" id="PTHR39596">
    <property type="match status" value="1"/>
</dbReference>
<organism evidence="2 3">
    <name type="scientific">Phialophora macrospora</name>
    <dbReference type="NCBI Taxonomy" id="1851006"/>
    <lineage>
        <taxon>Eukaryota</taxon>
        <taxon>Fungi</taxon>
        <taxon>Dikarya</taxon>
        <taxon>Ascomycota</taxon>
        <taxon>Pezizomycotina</taxon>
        <taxon>Eurotiomycetes</taxon>
        <taxon>Chaetothyriomycetidae</taxon>
        <taxon>Chaetothyriales</taxon>
        <taxon>Herpotrichiellaceae</taxon>
        <taxon>Phialophora</taxon>
    </lineage>
</organism>
<dbReference type="Proteomes" id="UP000054266">
    <property type="component" value="Unassembled WGS sequence"/>
</dbReference>
<proteinExistence type="predicted"/>
<name>A0A0D2FEV8_9EURO</name>
<dbReference type="AlphaFoldDB" id="A0A0D2FEV8"/>
<protein>
    <recommendedName>
        <fullName evidence="1">Heterokaryon incompatibility domain-containing protein</fullName>
    </recommendedName>
</protein>
<reference evidence="2 3" key="1">
    <citation type="submission" date="2015-01" db="EMBL/GenBank/DDBJ databases">
        <title>The Genome Sequence of Capronia semiimmersa CBS27337.</title>
        <authorList>
            <consortium name="The Broad Institute Genomics Platform"/>
            <person name="Cuomo C."/>
            <person name="de Hoog S."/>
            <person name="Gorbushina A."/>
            <person name="Stielow B."/>
            <person name="Teixiera M."/>
            <person name="Abouelleil A."/>
            <person name="Chapman S.B."/>
            <person name="Priest M."/>
            <person name="Young S.K."/>
            <person name="Wortman J."/>
            <person name="Nusbaum C."/>
            <person name="Birren B."/>
        </authorList>
    </citation>
    <scope>NUCLEOTIDE SEQUENCE [LARGE SCALE GENOMIC DNA]</scope>
    <source>
        <strain evidence="2 3">CBS 27337</strain>
    </source>
</reference>
<sequence length="767" mass="85886">MDHLPAPDHPCYTVTVPYLCKEVYDGLGFERYPRRAGWDALKLLDADLGTHSVDELGAFIQTWLYFGVLGDVFGIVGLDFDQTSFVAQLPSGESVVTSIPLLGHISNWQKKAESLPSDERKAQGKRVREVLERASLYTNSILTRNSPPSLTGIADDITLSILILGSTLFRAASKICIKGLGAHYANNLLGLEEFPDAREDEDDIRTWSEPYWGFSGMSTARLVQQGWCIRDITMLQDLFSADSIHYITSLDIVKTADHSKCTSSRCVGNYVDPNGYQTQHTDDGCECDVVEANQDQVISILTSGGIPVVGFSIGRINNGEQLSILRSSNSTPYVAISHVWSHGLGNVRMNAIQRCQLLRLSKYFQNLDDKKKPRPAESQIFFWLDTLCVPLTDDEARKAAISRLSDTYKQAEIVFVLDQELQQCPVPTTTEEINMRLSCSDWMRRLWTLKEGVLARNLHLQFLDGVVSMADERERSEDKISFTDNIASDSRQLYSDIEMLNLAIEGSDFEPAKLINVSTALRYRSTSRAGDEAICIATFLGFYTDRVYDLPPERRILYLLSHIPQVPRHMLFMAGRKLQDEGYRWAPASFLNRNTSTDTYSLVAGSPAPRTAAGLTVEFPGFTIQYASDRLEPVFYMLDRAARVWYKFESARHVYPECDDEPDWEDDLAALSSPAIVMPRLLTNAGTDTDKDTDTGAIVCALVSRARRDGQGTITTRFEARAFISRVGERVRADSVLSALLDDPDAVKGGRIAIGQRLEVDQRWCIY</sequence>